<evidence type="ECO:0000259" key="14">
    <source>
        <dbReference type="Pfam" id="PF00905"/>
    </source>
</evidence>
<dbReference type="InterPro" id="IPR023346">
    <property type="entry name" value="Lysozyme-like_dom_sf"/>
</dbReference>
<evidence type="ECO:0000313" key="16">
    <source>
        <dbReference type="EMBL" id="MBB5351760.1"/>
    </source>
</evidence>
<proteinExistence type="inferred from homology"/>
<dbReference type="AlphaFoldDB" id="A0A840VCY9"/>
<feature type="domain" description="Penicillin-binding protein transpeptidase" evidence="14">
    <location>
        <begin position="413"/>
        <end position="686"/>
    </location>
</feature>
<dbReference type="PANTHER" id="PTHR32282">
    <property type="entry name" value="BINDING PROTEIN TRANSPEPTIDASE, PUTATIVE-RELATED"/>
    <property type="match status" value="1"/>
</dbReference>
<feature type="transmembrane region" description="Helical" evidence="13">
    <location>
        <begin position="45"/>
        <end position="63"/>
    </location>
</feature>
<comment type="similarity">
    <text evidence="2">In the C-terminal section; belongs to the transpeptidase family.</text>
</comment>
<evidence type="ECO:0000256" key="1">
    <source>
        <dbReference type="ARBA" id="ARBA00004752"/>
    </source>
</evidence>
<evidence type="ECO:0000256" key="9">
    <source>
        <dbReference type="ARBA" id="ARBA00023268"/>
    </source>
</evidence>
<keyword evidence="9" id="KW-0511">Multifunctional enzyme</keyword>
<dbReference type="GO" id="GO:0008955">
    <property type="term" value="F:peptidoglycan glycosyltransferase activity"/>
    <property type="evidence" value="ECO:0007669"/>
    <property type="project" value="UniProtKB-EC"/>
</dbReference>
<evidence type="ECO:0000313" key="17">
    <source>
        <dbReference type="Proteomes" id="UP000557717"/>
    </source>
</evidence>
<keyword evidence="7 16" id="KW-0808">Transferase</keyword>
<dbReference type="Proteomes" id="UP000557717">
    <property type="component" value="Unassembled WGS sequence"/>
</dbReference>
<feature type="transmembrane region" description="Helical" evidence="13">
    <location>
        <begin position="75"/>
        <end position="95"/>
    </location>
</feature>
<evidence type="ECO:0000256" key="10">
    <source>
        <dbReference type="ARBA" id="ARBA00044770"/>
    </source>
</evidence>
<comment type="pathway">
    <text evidence="1">Cell wall biogenesis; peptidoglycan biosynthesis.</text>
</comment>
<dbReference type="PANTHER" id="PTHR32282:SF33">
    <property type="entry name" value="PEPTIDOGLYCAN GLYCOSYLTRANSFERASE"/>
    <property type="match status" value="1"/>
</dbReference>
<evidence type="ECO:0000256" key="6">
    <source>
        <dbReference type="ARBA" id="ARBA00022676"/>
    </source>
</evidence>
<evidence type="ECO:0000256" key="12">
    <source>
        <dbReference type="SAM" id="MobiDB-lite"/>
    </source>
</evidence>
<keyword evidence="13" id="KW-0812">Transmembrane</keyword>
<name>A0A840VCY9_9BACT</name>
<dbReference type="SUPFAM" id="SSF56601">
    <property type="entry name" value="beta-lactamase/transpeptidase-like"/>
    <property type="match status" value="1"/>
</dbReference>
<dbReference type="EC" id="2.4.99.28" evidence="10"/>
<keyword evidence="13" id="KW-0472">Membrane</keyword>
<evidence type="ECO:0000256" key="13">
    <source>
        <dbReference type="SAM" id="Phobius"/>
    </source>
</evidence>
<evidence type="ECO:0000256" key="7">
    <source>
        <dbReference type="ARBA" id="ARBA00022679"/>
    </source>
</evidence>
<dbReference type="GO" id="GO:0004180">
    <property type="term" value="F:carboxypeptidase activity"/>
    <property type="evidence" value="ECO:0007669"/>
    <property type="project" value="UniProtKB-KW"/>
</dbReference>
<dbReference type="Pfam" id="PF00905">
    <property type="entry name" value="Transpeptidase"/>
    <property type="match status" value="1"/>
</dbReference>
<dbReference type="InterPro" id="IPR001264">
    <property type="entry name" value="Glyco_trans_51"/>
</dbReference>
<evidence type="ECO:0000256" key="4">
    <source>
        <dbReference type="ARBA" id="ARBA00022645"/>
    </source>
</evidence>
<dbReference type="Gene3D" id="3.40.710.10">
    <property type="entry name" value="DD-peptidase/beta-lactamase superfamily"/>
    <property type="match status" value="1"/>
</dbReference>
<dbReference type="GO" id="GO:0008658">
    <property type="term" value="F:penicillin binding"/>
    <property type="evidence" value="ECO:0007669"/>
    <property type="project" value="InterPro"/>
</dbReference>
<dbReference type="InterPro" id="IPR050396">
    <property type="entry name" value="Glycosyltr_51/Transpeptidase"/>
</dbReference>
<dbReference type="Gene3D" id="1.10.3810.10">
    <property type="entry name" value="Biosynthetic peptidoglycan transglycosylase-like"/>
    <property type="match status" value="1"/>
</dbReference>
<evidence type="ECO:0000259" key="15">
    <source>
        <dbReference type="Pfam" id="PF00912"/>
    </source>
</evidence>
<feature type="domain" description="Glycosyl transferase family 51" evidence="15">
    <location>
        <begin position="120"/>
        <end position="303"/>
    </location>
</feature>
<organism evidence="16 17">
    <name type="scientific">Haloferula luteola</name>
    <dbReference type="NCBI Taxonomy" id="595692"/>
    <lineage>
        <taxon>Bacteria</taxon>
        <taxon>Pseudomonadati</taxon>
        <taxon>Verrucomicrobiota</taxon>
        <taxon>Verrucomicrobiia</taxon>
        <taxon>Verrucomicrobiales</taxon>
        <taxon>Verrucomicrobiaceae</taxon>
        <taxon>Haloferula</taxon>
    </lineage>
</organism>
<feature type="compositionally biased region" description="Basic and acidic residues" evidence="12">
    <location>
        <begin position="777"/>
        <end position="788"/>
    </location>
</feature>
<dbReference type="SUPFAM" id="SSF53955">
    <property type="entry name" value="Lysozyme-like"/>
    <property type="match status" value="1"/>
</dbReference>
<feature type="region of interest" description="Disordered" evidence="12">
    <location>
        <begin position="761"/>
        <end position="813"/>
    </location>
</feature>
<accession>A0A840VCY9</accession>
<sequence length="813" mass="90834">MLRLRGTTFAADDPSLPYLMAKRKPNEELAESSNRRRKPQPKRRGLGTLVLLWPFFLIQKLTAPFPLPVRWALRLIAHPALLGAIVAIPMALFYYARARSYDMAKVEEMPERSVVLDRHGEEIGRIGGEKRDIIPLSKVSQDFIYAILAREDERFFAHHGVDWIGFGRATLRNVKDRSMTQGASTLTMQLARNSFPLYASWLEFSPNLQDLDRKFLEMAVTYRIEANFSKEEILEHYINRIFWGHTIRGIEEASRTYFEKPASDLTLSESALLAGIVRGPNAFSPFRDLSDAVHERDTTLDRMVVAQFITPEQAEKAKAEEVKVRPEWRRVFHDSWALNAIRPELERILEKEKIGFGGLQITTTIDLAVQNKAEEALNRHLRTFERRSGYRHQTRATWQELPEPRPNPAYLQGSVVVIENLTGAIIATVGGRDADESKYNRAIQASRQVGSTFKPFVYAAAFESGMRTDAMISDDPLARGEIRKAGTWSPRNSDGTFLGYQPVDIGLIRSRNTMSVRVGNYAGLEHVADVVRQVGFTSPMEMTAVSYLGTLQASPEEVASAYTVFPNGGVRYPTRIITEIRNRKGEIEYTKDQVHYQSIKSDAARNTARILGEVMTRGTGAAAKRLGFNHPCGGKTGTTDDYKDAWFAGFTSSLTCAVWVGLDQPKTIFDRAYGSTMALPVWVEVMKTAERLGYKAEGLVSTEPFAEARICRTSGKRATQGCEIAGTAYTESLPSDHLPPEDDLCTEHNDLLSQVVEDAPKAQIVDPNTEVPANSDSSEKAPKARPVADPDTDAVPRAIPVEEEPVPRAIPVD</sequence>
<dbReference type="RefSeq" id="WP_184018202.1">
    <property type="nucleotide sequence ID" value="NZ_JACHFD010000008.1"/>
</dbReference>
<keyword evidence="5" id="KW-0645">Protease</keyword>
<evidence type="ECO:0000256" key="2">
    <source>
        <dbReference type="ARBA" id="ARBA00007090"/>
    </source>
</evidence>
<keyword evidence="13" id="KW-1133">Transmembrane helix</keyword>
<keyword evidence="4" id="KW-0121">Carboxypeptidase</keyword>
<dbReference type="Pfam" id="PF00912">
    <property type="entry name" value="Transgly"/>
    <property type="match status" value="1"/>
</dbReference>
<dbReference type="InterPro" id="IPR001460">
    <property type="entry name" value="PCN-bd_Tpept"/>
</dbReference>
<dbReference type="InterPro" id="IPR036950">
    <property type="entry name" value="PBP_transglycosylase"/>
</dbReference>
<keyword evidence="17" id="KW-1185">Reference proteome</keyword>
<keyword evidence="6 16" id="KW-0328">Glycosyltransferase</keyword>
<evidence type="ECO:0000256" key="5">
    <source>
        <dbReference type="ARBA" id="ARBA00022670"/>
    </source>
</evidence>
<evidence type="ECO:0000256" key="8">
    <source>
        <dbReference type="ARBA" id="ARBA00022801"/>
    </source>
</evidence>
<evidence type="ECO:0000256" key="11">
    <source>
        <dbReference type="ARBA" id="ARBA00049902"/>
    </source>
</evidence>
<comment type="similarity">
    <text evidence="3">In the N-terminal section; belongs to the glycosyltransferase 51 family.</text>
</comment>
<dbReference type="InterPro" id="IPR012338">
    <property type="entry name" value="Beta-lactam/transpept-like"/>
</dbReference>
<comment type="caution">
    <text evidence="16">The sequence shown here is derived from an EMBL/GenBank/DDBJ whole genome shotgun (WGS) entry which is preliminary data.</text>
</comment>
<reference evidence="16 17" key="1">
    <citation type="submission" date="2020-08" db="EMBL/GenBank/DDBJ databases">
        <title>Genomic Encyclopedia of Type Strains, Phase IV (KMG-IV): sequencing the most valuable type-strain genomes for metagenomic binning, comparative biology and taxonomic classification.</title>
        <authorList>
            <person name="Goeker M."/>
        </authorList>
    </citation>
    <scope>NUCLEOTIDE SEQUENCE [LARGE SCALE GENOMIC DNA]</scope>
    <source>
        <strain evidence="16 17">YC6886</strain>
    </source>
</reference>
<gene>
    <name evidence="16" type="ORF">HNR46_001999</name>
</gene>
<evidence type="ECO:0000256" key="3">
    <source>
        <dbReference type="ARBA" id="ARBA00007739"/>
    </source>
</evidence>
<dbReference type="EMBL" id="JACHFD010000008">
    <property type="protein sequence ID" value="MBB5351760.1"/>
    <property type="molecule type" value="Genomic_DNA"/>
</dbReference>
<keyword evidence="8 16" id="KW-0378">Hydrolase</keyword>
<comment type="catalytic activity">
    <reaction evidence="11">
        <text>[GlcNAc-(1-&gt;4)-Mur2Ac(oyl-L-Ala-gamma-D-Glu-L-Lys-D-Ala-D-Ala)](n)-di-trans,octa-cis-undecaprenyl diphosphate + beta-D-GlcNAc-(1-&gt;4)-Mur2Ac(oyl-L-Ala-gamma-D-Glu-L-Lys-D-Ala-D-Ala)-di-trans,octa-cis-undecaprenyl diphosphate = [GlcNAc-(1-&gt;4)-Mur2Ac(oyl-L-Ala-gamma-D-Glu-L-Lys-D-Ala-D-Ala)](n+1)-di-trans,octa-cis-undecaprenyl diphosphate + di-trans,octa-cis-undecaprenyl diphosphate + H(+)</text>
        <dbReference type="Rhea" id="RHEA:23708"/>
        <dbReference type="Rhea" id="RHEA-COMP:9602"/>
        <dbReference type="Rhea" id="RHEA-COMP:9603"/>
        <dbReference type="ChEBI" id="CHEBI:15378"/>
        <dbReference type="ChEBI" id="CHEBI:58405"/>
        <dbReference type="ChEBI" id="CHEBI:60033"/>
        <dbReference type="ChEBI" id="CHEBI:78435"/>
        <dbReference type="EC" id="2.4.99.28"/>
    </reaction>
</comment>
<protein>
    <recommendedName>
        <fullName evidence="10">peptidoglycan glycosyltransferase</fullName>
        <ecNumber evidence="10">2.4.99.28</ecNumber>
    </recommendedName>
</protein>
<dbReference type="GO" id="GO:0006508">
    <property type="term" value="P:proteolysis"/>
    <property type="evidence" value="ECO:0007669"/>
    <property type="project" value="UniProtKB-KW"/>
</dbReference>